<evidence type="ECO:0000313" key="4">
    <source>
        <dbReference type="Proteomes" id="UP000235777"/>
    </source>
</evidence>
<feature type="domain" description="Putative type VI secretion system Rhs element associated Vgr" evidence="2">
    <location>
        <begin position="570"/>
        <end position="676"/>
    </location>
</feature>
<dbReference type="Pfam" id="PF05954">
    <property type="entry name" value="Phage_GPD"/>
    <property type="match status" value="1"/>
</dbReference>
<evidence type="ECO:0000259" key="2">
    <source>
        <dbReference type="Pfam" id="PF13296"/>
    </source>
</evidence>
<dbReference type="InterPro" id="IPR017847">
    <property type="entry name" value="T6SS_RhsGE_Vgr_subset"/>
</dbReference>
<dbReference type="Pfam" id="PF13296">
    <property type="entry name" value="T6SS_Vgr"/>
    <property type="match status" value="1"/>
</dbReference>
<name>A0A2N7X5B8_9BURK</name>
<dbReference type="EMBL" id="PNYC01000005">
    <property type="protein sequence ID" value="PMS36956.1"/>
    <property type="molecule type" value="Genomic_DNA"/>
</dbReference>
<dbReference type="InterPro" id="IPR037026">
    <property type="entry name" value="Vgr_OB-fold_dom_sf"/>
</dbReference>
<dbReference type="STRING" id="863227.GCA_000373005_03704"/>
<dbReference type="InterPro" id="IPR018769">
    <property type="entry name" value="VgrG2_DUF2345"/>
</dbReference>
<comment type="caution">
    <text evidence="3">The sequence shown here is derived from an EMBL/GenBank/DDBJ whole genome shotgun (WGS) entry which is preliminary data.</text>
</comment>
<dbReference type="SUPFAM" id="SSF69279">
    <property type="entry name" value="Phage tail proteins"/>
    <property type="match status" value="2"/>
</dbReference>
<sequence>MQNRVLVQVGYGPLPSQANRAFRLKWRDTEKEFDGLILPQGIDIREELCGGIEGRLSCVTGIDGISLTALLGVPVAVQLVTDRGDLHSICGMVTDAWKGASDLGLIAYQLVIRDALSILERRVNTRIFRNETVPGIVATLVAEWRRKSSTLASSFDLDISRLQLDRCRSHDQTIQFEESDADFIRRLCRREGIAWFIKAGTRNHRSGYDLNAVAHTLVLFERSHSLDDSSAGWVHYRSHSAHDQRDTITRLSSGRRIVPGSTRNVGWNRDQARVDHIGMRTGVDQGKAGNDLASLLKDARIDPPDTADSWDEYDQRGTWRADAHHARSMCIEGASNVRDLAVGHRIGIAGHPDFDRLHEWNRWVIVTSLHHRGENNLPRDLTERAQALFAASQWLFDSPLPPSVSTPARPSAWTGTPESRYENTFSCVSRDTPLTPLYDPRVHLPRVHPITGVVVCPEGDEVYCDELGRIRVQIEGLSAEDHAHAKGAGTSGTPADSAAVPVSTRWAGSRFGESLLPRRGMEVILDFLNGDPDKMFVVGVLYNGAKTPAAFSNKGSLPANRHLSGIKTEEIKGTRYNQLRFDDTTGQISGQLASAHASSELNLGYLAHPREGGWAEARGEGAELRSDANVAIRSGKALLISAWQRLNAAGGQLSRDEYLRLMHECMALSRSLGEYAAAHRGVDFDMQPQDELASTVKSWPDADGDGSTEQAAIGITAPDGISAATSKTIAMHAGGNVDSVAQGHIQFASAHRVNLQAGHGVAMFAHREGVSAIANQGKVMLQSQADDTQIESAKSIRLMAADGQLAGTASDEVVFVTSGGAYLKLRGGDIELGCPGRFTVKAAGHTWDGPASMGADFPSFDDAALDRMPKLIRATDAEGIPGYDAEVRRATGQIVKGATDAAGCSEPIDSDQFEQLDAVFFKKKT</sequence>
<evidence type="ECO:0000259" key="1">
    <source>
        <dbReference type="Pfam" id="PF10106"/>
    </source>
</evidence>
<keyword evidence="4" id="KW-1185">Reference proteome</keyword>
<dbReference type="InterPro" id="IPR028244">
    <property type="entry name" value="T6SS_Rhs_Vgr_dom"/>
</dbReference>
<gene>
    <name evidence="3" type="ORF">C0Z20_09480</name>
</gene>
<dbReference type="Proteomes" id="UP000235777">
    <property type="component" value="Unassembled WGS sequence"/>
</dbReference>
<dbReference type="AlphaFoldDB" id="A0A2N7X5B8"/>
<protein>
    <submittedName>
        <fullName evidence="3">Type VI secretion system tip protein VgrG</fullName>
    </submittedName>
</protein>
<accession>A0A2N7X5B8</accession>
<dbReference type="NCBIfam" id="TIGR03361">
    <property type="entry name" value="VI_Rhs_Vgr"/>
    <property type="match status" value="1"/>
</dbReference>
<organism evidence="3 4">
    <name type="scientific">Trinickia symbiotica</name>
    <dbReference type="NCBI Taxonomy" id="863227"/>
    <lineage>
        <taxon>Bacteria</taxon>
        <taxon>Pseudomonadati</taxon>
        <taxon>Pseudomonadota</taxon>
        <taxon>Betaproteobacteria</taxon>
        <taxon>Burkholderiales</taxon>
        <taxon>Burkholderiaceae</taxon>
        <taxon>Trinickia</taxon>
    </lineage>
</organism>
<dbReference type="Gene3D" id="2.40.50.230">
    <property type="entry name" value="Gp5 N-terminal domain"/>
    <property type="match status" value="1"/>
</dbReference>
<dbReference type="Gene3D" id="4.10.220.110">
    <property type="match status" value="1"/>
</dbReference>
<feature type="domain" description="DUF2345" evidence="1">
    <location>
        <begin position="708"/>
        <end position="851"/>
    </location>
</feature>
<dbReference type="InterPro" id="IPR006533">
    <property type="entry name" value="T6SS_Vgr_RhsGE"/>
</dbReference>
<evidence type="ECO:0000313" key="3">
    <source>
        <dbReference type="EMBL" id="PMS36956.1"/>
    </source>
</evidence>
<dbReference type="Gene3D" id="3.55.50.10">
    <property type="entry name" value="Baseplate protein-like domains"/>
    <property type="match status" value="1"/>
</dbReference>
<dbReference type="Pfam" id="PF10106">
    <property type="entry name" value="DUF2345"/>
    <property type="match status" value="1"/>
</dbReference>
<proteinExistence type="predicted"/>
<reference evidence="3 4" key="1">
    <citation type="submission" date="2018-01" db="EMBL/GenBank/DDBJ databases">
        <title>Whole genome analyses suggest that Burkholderia sensu lato contains two further novel genera in the rhizoxinica-symbiotica group Mycetohabitans gen. nov., and Trinickia gen. nov.: implications for the evolution of diazotrophy and nodulation in the Burkholderiaceae.</title>
        <authorList>
            <person name="Estrada-de los Santos P."/>
            <person name="Palmer M."/>
            <person name="Chavez-Ramirez B."/>
            <person name="Beukes C."/>
            <person name="Steenkamp E.T."/>
            <person name="Hirsch A.M."/>
            <person name="Manyaka P."/>
            <person name="Maluk M."/>
            <person name="Lafos M."/>
            <person name="Crook M."/>
            <person name="Gross E."/>
            <person name="Simon M.F."/>
            <person name="Bueno dos Reis Junior F."/>
            <person name="Poole P.S."/>
            <person name="Venter S.N."/>
            <person name="James E.K."/>
        </authorList>
    </citation>
    <scope>NUCLEOTIDE SEQUENCE [LARGE SCALE GENOMIC DNA]</scope>
    <source>
        <strain evidence="3 4">JPY 581</strain>
    </source>
</reference>
<dbReference type="NCBIfam" id="TIGR01646">
    <property type="entry name" value="vgr_GE"/>
    <property type="match status" value="1"/>
</dbReference>
<dbReference type="Gene3D" id="2.30.110.50">
    <property type="match status" value="1"/>
</dbReference>
<dbReference type="OrthoDB" id="1907165at2"/>
<dbReference type="SUPFAM" id="SSF69255">
    <property type="entry name" value="gp5 N-terminal domain-like"/>
    <property type="match status" value="1"/>
</dbReference>